<feature type="signal peptide" evidence="1">
    <location>
        <begin position="1"/>
        <end position="23"/>
    </location>
</feature>
<reference evidence="2" key="1">
    <citation type="submission" date="2018-01" db="EMBL/GenBank/DDBJ databases">
        <title>An insight into the sialome of Amazonian anophelines.</title>
        <authorList>
            <person name="Ribeiro J.M."/>
            <person name="Scarpassa V."/>
            <person name="Calvo E."/>
        </authorList>
    </citation>
    <scope>NUCLEOTIDE SEQUENCE</scope>
    <source>
        <tissue evidence="2">Salivary glands</tissue>
    </source>
</reference>
<accession>A0A2M3ZPC9</accession>
<dbReference type="AlphaFoldDB" id="A0A2M3ZPC9"/>
<dbReference type="EMBL" id="GGFM01009663">
    <property type="protein sequence ID" value="MBW30414.1"/>
    <property type="molecule type" value="Transcribed_RNA"/>
</dbReference>
<name>A0A2M3ZPC9_9DIPT</name>
<keyword evidence="1" id="KW-0732">Signal</keyword>
<organism evidence="2">
    <name type="scientific">Anopheles braziliensis</name>
    <dbReference type="NCBI Taxonomy" id="58242"/>
    <lineage>
        <taxon>Eukaryota</taxon>
        <taxon>Metazoa</taxon>
        <taxon>Ecdysozoa</taxon>
        <taxon>Arthropoda</taxon>
        <taxon>Hexapoda</taxon>
        <taxon>Insecta</taxon>
        <taxon>Pterygota</taxon>
        <taxon>Neoptera</taxon>
        <taxon>Endopterygota</taxon>
        <taxon>Diptera</taxon>
        <taxon>Nematocera</taxon>
        <taxon>Culicoidea</taxon>
        <taxon>Culicidae</taxon>
        <taxon>Anophelinae</taxon>
        <taxon>Anopheles</taxon>
    </lineage>
</organism>
<feature type="chain" id="PRO_5014610669" evidence="1">
    <location>
        <begin position="24"/>
        <end position="121"/>
    </location>
</feature>
<protein>
    <submittedName>
        <fullName evidence="2">Putative secreted peptide</fullName>
    </submittedName>
</protein>
<evidence type="ECO:0000313" key="2">
    <source>
        <dbReference type="EMBL" id="MBW30414.1"/>
    </source>
</evidence>
<sequence length="121" mass="13603">MHIPRPSISSYSFVAVLLTGSHGFCSHSSTAAKTPNKAENKCKVTRQYCSGDDAAAAAAVAALSLWCPRCPRDERTKRDGEDEKQGREWHSLSLFLVRPKHRNQSFLPSDPRDQFLLLWFL</sequence>
<evidence type="ECO:0000256" key="1">
    <source>
        <dbReference type="SAM" id="SignalP"/>
    </source>
</evidence>
<proteinExistence type="predicted"/>